<dbReference type="GO" id="GO:0005737">
    <property type="term" value="C:cytoplasm"/>
    <property type="evidence" value="ECO:0007669"/>
    <property type="project" value="TreeGrafter"/>
</dbReference>
<dbReference type="Proteomes" id="UP000747542">
    <property type="component" value="Unassembled WGS sequence"/>
</dbReference>
<protein>
    <submittedName>
        <fullName evidence="1">Ectopic P granules protein 5-like 5</fullName>
    </submittedName>
</protein>
<evidence type="ECO:0000313" key="1">
    <source>
        <dbReference type="EMBL" id="KAG7164519.1"/>
    </source>
</evidence>
<dbReference type="PANTHER" id="PTHR31139:SF4">
    <property type="entry name" value="ECTOPIC P GRANULES PROTEIN 5 HOMOLOG"/>
    <property type="match status" value="1"/>
</dbReference>
<gene>
    <name evidence="1" type="primary">Epg5-L5</name>
    <name evidence="1" type="ORF">Hamer_G030384</name>
</gene>
<dbReference type="PANTHER" id="PTHR31139">
    <property type="entry name" value="ECTOPIC P GRANULES PROTEIN 5 HOMOLOG"/>
    <property type="match status" value="1"/>
</dbReference>
<dbReference type="EMBL" id="JAHLQT010025422">
    <property type="protein sequence ID" value="KAG7164519.1"/>
    <property type="molecule type" value="Genomic_DNA"/>
</dbReference>
<dbReference type="AlphaFoldDB" id="A0A8J5JZG2"/>
<keyword evidence="2" id="KW-1185">Reference proteome</keyword>
<feature type="non-terminal residue" evidence="1">
    <location>
        <position position="1"/>
    </location>
</feature>
<organism evidence="1 2">
    <name type="scientific">Homarus americanus</name>
    <name type="common">American lobster</name>
    <dbReference type="NCBI Taxonomy" id="6706"/>
    <lineage>
        <taxon>Eukaryota</taxon>
        <taxon>Metazoa</taxon>
        <taxon>Ecdysozoa</taxon>
        <taxon>Arthropoda</taxon>
        <taxon>Crustacea</taxon>
        <taxon>Multicrustacea</taxon>
        <taxon>Malacostraca</taxon>
        <taxon>Eumalacostraca</taxon>
        <taxon>Eucarida</taxon>
        <taxon>Decapoda</taxon>
        <taxon>Pleocyemata</taxon>
        <taxon>Astacidea</taxon>
        <taxon>Nephropoidea</taxon>
        <taxon>Nephropidae</taxon>
        <taxon>Homarus</taxon>
    </lineage>
</organism>
<evidence type="ECO:0000313" key="2">
    <source>
        <dbReference type="Proteomes" id="UP000747542"/>
    </source>
</evidence>
<dbReference type="InterPro" id="IPR051436">
    <property type="entry name" value="Autophagy-related_EPG5"/>
</dbReference>
<proteinExistence type="predicted"/>
<sequence length="204" mass="22705">VVVNNIFEATFVNEGTREALSRNGRDLLATIAAKHPLSISYLLTATQEWISNVGGMALYLFRALPLELWEPGNDDVTCVSLWLLFMPAASVENQLARIIFSKLNWGENETECQLVALTVLEAHIKICRDLYSGSLLTEGVKQVTSVMYSPSPEQMFFNWSWELLIRLRLHRLDQPKAQVQAALASPSSLLVDMPDPTSAAITQA</sequence>
<dbReference type="GO" id="GO:0097352">
    <property type="term" value="P:autophagosome maturation"/>
    <property type="evidence" value="ECO:0007669"/>
    <property type="project" value="TreeGrafter"/>
</dbReference>
<comment type="caution">
    <text evidence="1">The sequence shown here is derived from an EMBL/GenBank/DDBJ whole genome shotgun (WGS) entry which is preliminary data.</text>
</comment>
<accession>A0A8J5JZG2</accession>
<name>A0A8J5JZG2_HOMAM</name>
<reference evidence="1" key="1">
    <citation type="journal article" date="2021" name="Sci. Adv.">
        <title>The American lobster genome reveals insights on longevity, neural, and immune adaptations.</title>
        <authorList>
            <person name="Polinski J.M."/>
            <person name="Zimin A.V."/>
            <person name="Clark K.F."/>
            <person name="Kohn A.B."/>
            <person name="Sadowski N."/>
            <person name="Timp W."/>
            <person name="Ptitsyn A."/>
            <person name="Khanna P."/>
            <person name="Romanova D.Y."/>
            <person name="Williams P."/>
            <person name="Greenwood S.J."/>
            <person name="Moroz L.L."/>
            <person name="Walt D.R."/>
            <person name="Bodnar A.G."/>
        </authorList>
    </citation>
    <scope>NUCLEOTIDE SEQUENCE</scope>
    <source>
        <strain evidence="1">GMGI-L3</strain>
    </source>
</reference>